<comment type="similarity">
    <text evidence="1 7 8">Belongs to the universal ribosomal protein uL22 family.</text>
</comment>
<dbReference type="InterPro" id="IPR001063">
    <property type="entry name" value="Ribosomal_uL22"/>
</dbReference>
<evidence type="ECO:0000256" key="7">
    <source>
        <dbReference type="HAMAP-Rule" id="MF_01331"/>
    </source>
</evidence>
<accession>A0A2M7XBR4</accession>
<comment type="subunit">
    <text evidence="7 9">Part of the 50S ribosomal subunit.</text>
</comment>
<evidence type="ECO:0000256" key="3">
    <source>
        <dbReference type="ARBA" id="ARBA00022884"/>
    </source>
</evidence>
<proteinExistence type="inferred from homology"/>
<dbReference type="SUPFAM" id="SSF54843">
    <property type="entry name" value="Ribosomal protein L22"/>
    <property type="match status" value="1"/>
</dbReference>
<dbReference type="Gene3D" id="3.90.470.10">
    <property type="entry name" value="Ribosomal protein L22/L17"/>
    <property type="match status" value="1"/>
</dbReference>
<comment type="function">
    <text evidence="7">The globular domain of the protein is located near the polypeptide exit tunnel on the outside of the subunit, while an extended beta-hairpin is found that lines the wall of the exit tunnel in the center of the 70S ribosome.</text>
</comment>
<feature type="compositionally biased region" description="Basic and acidic residues" evidence="11">
    <location>
        <begin position="107"/>
        <end position="131"/>
    </location>
</feature>
<evidence type="ECO:0000256" key="11">
    <source>
        <dbReference type="SAM" id="MobiDB-lite"/>
    </source>
</evidence>
<dbReference type="GO" id="GO:0022625">
    <property type="term" value="C:cytosolic large ribosomal subunit"/>
    <property type="evidence" value="ECO:0007669"/>
    <property type="project" value="TreeGrafter"/>
</dbReference>
<evidence type="ECO:0000256" key="10">
    <source>
        <dbReference type="RuleBase" id="RU004008"/>
    </source>
</evidence>
<gene>
    <name evidence="7" type="primary">rplV</name>
    <name evidence="12" type="ORF">CO174_04175</name>
</gene>
<dbReference type="GO" id="GO:0019843">
    <property type="term" value="F:rRNA binding"/>
    <property type="evidence" value="ECO:0007669"/>
    <property type="project" value="UniProtKB-UniRule"/>
</dbReference>
<dbReference type="NCBIfam" id="TIGR01044">
    <property type="entry name" value="rplV_bact"/>
    <property type="match status" value="1"/>
</dbReference>
<dbReference type="EMBL" id="PFWU01000045">
    <property type="protein sequence ID" value="PJA45272.1"/>
    <property type="molecule type" value="Genomic_DNA"/>
</dbReference>
<dbReference type="AlphaFoldDB" id="A0A2M7XBR4"/>
<dbReference type="HAMAP" id="MF_01331_B">
    <property type="entry name" value="Ribosomal_uL22_B"/>
    <property type="match status" value="1"/>
</dbReference>
<evidence type="ECO:0000256" key="8">
    <source>
        <dbReference type="RuleBase" id="RU004005"/>
    </source>
</evidence>
<evidence type="ECO:0000256" key="2">
    <source>
        <dbReference type="ARBA" id="ARBA00022730"/>
    </source>
</evidence>
<evidence type="ECO:0000313" key="13">
    <source>
        <dbReference type="Proteomes" id="UP000229385"/>
    </source>
</evidence>
<dbReference type="PANTHER" id="PTHR13501:SF8">
    <property type="entry name" value="LARGE RIBOSOMAL SUBUNIT PROTEIN UL22M"/>
    <property type="match status" value="1"/>
</dbReference>
<evidence type="ECO:0000256" key="9">
    <source>
        <dbReference type="RuleBase" id="RU004006"/>
    </source>
</evidence>
<reference evidence="13" key="1">
    <citation type="submission" date="2017-09" db="EMBL/GenBank/DDBJ databases">
        <title>Depth-based differentiation of microbial function through sediment-hosted aquifers and enrichment of novel symbionts in the deep terrestrial subsurface.</title>
        <authorList>
            <person name="Probst A.J."/>
            <person name="Ladd B."/>
            <person name="Jarett J.K."/>
            <person name="Geller-Mcgrath D.E."/>
            <person name="Sieber C.M.K."/>
            <person name="Emerson J.B."/>
            <person name="Anantharaman K."/>
            <person name="Thomas B.C."/>
            <person name="Malmstrom R."/>
            <person name="Stieglmeier M."/>
            <person name="Klingl A."/>
            <person name="Woyke T."/>
            <person name="Ryan C.M."/>
            <person name="Banfield J.F."/>
        </authorList>
    </citation>
    <scope>NUCLEOTIDE SEQUENCE [LARGE SCALE GENOMIC DNA]</scope>
</reference>
<dbReference type="Proteomes" id="UP000229385">
    <property type="component" value="Unassembled WGS sequence"/>
</dbReference>
<evidence type="ECO:0000313" key="12">
    <source>
        <dbReference type="EMBL" id="PJA45272.1"/>
    </source>
</evidence>
<dbReference type="InterPro" id="IPR047867">
    <property type="entry name" value="Ribosomal_uL22_bac/org-type"/>
</dbReference>
<dbReference type="Pfam" id="PF00237">
    <property type="entry name" value="Ribosomal_L22"/>
    <property type="match status" value="1"/>
</dbReference>
<evidence type="ECO:0000256" key="6">
    <source>
        <dbReference type="ARBA" id="ARBA00035207"/>
    </source>
</evidence>
<dbReference type="GO" id="GO:0003735">
    <property type="term" value="F:structural constituent of ribosome"/>
    <property type="evidence" value="ECO:0007669"/>
    <property type="project" value="InterPro"/>
</dbReference>
<evidence type="ECO:0000256" key="4">
    <source>
        <dbReference type="ARBA" id="ARBA00022980"/>
    </source>
</evidence>
<evidence type="ECO:0000256" key="1">
    <source>
        <dbReference type="ARBA" id="ARBA00009451"/>
    </source>
</evidence>
<evidence type="ECO:0000256" key="5">
    <source>
        <dbReference type="ARBA" id="ARBA00023274"/>
    </source>
</evidence>
<keyword evidence="4 7" id="KW-0689">Ribosomal protein</keyword>
<organism evidence="12 13">
    <name type="scientific">Candidatus Uhrbacteria bacterium CG_4_9_14_3_um_filter_50_9</name>
    <dbReference type="NCBI Taxonomy" id="1975035"/>
    <lineage>
        <taxon>Bacteria</taxon>
        <taxon>Candidatus Uhriibacteriota</taxon>
    </lineage>
</organism>
<comment type="function">
    <text evidence="7 10">This protein binds specifically to 23S rRNA; its binding is stimulated by other ribosomal proteins, e.g., L4, L17, and L20. It is important during the early stages of 50S assembly. It makes multiple contacts with different domains of the 23S rRNA in the assembled 50S subunit and ribosome.</text>
</comment>
<dbReference type="CDD" id="cd00336">
    <property type="entry name" value="Ribosomal_L22"/>
    <property type="match status" value="1"/>
</dbReference>
<sequence>MEVKAKARFVRMSPRKIRLVVDVVRGKSVGEARTQLRFLKKAATEPVLKLLNSAVANATHNFGLTETDLVVKEIMADGGPTLSRWRARAMGRAAPIRKHTTHISIVLEDKAKTPEPEKKGEIKKEDKEPGAKKVAAQESKSTDTK</sequence>
<keyword evidence="5 7" id="KW-0687">Ribonucleoprotein</keyword>
<feature type="region of interest" description="Disordered" evidence="11">
    <location>
        <begin position="104"/>
        <end position="145"/>
    </location>
</feature>
<dbReference type="InterPro" id="IPR036394">
    <property type="entry name" value="Ribosomal_uL22_sf"/>
</dbReference>
<name>A0A2M7XBR4_9BACT</name>
<dbReference type="PANTHER" id="PTHR13501">
    <property type="entry name" value="CHLOROPLAST 50S RIBOSOMAL PROTEIN L22-RELATED"/>
    <property type="match status" value="1"/>
</dbReference>
<keyword evidence="2 7" id="KW-0699">rRNA-binding</keyword>
<comment type="caution">
    <text evidence="12">The sequence shown here is derived from an EMBL/GenBank/DDBJ whole genome shotgun (WGS) entry which is preliminary data.</text>
</comment>
<dbReference type="InterPro" id="IPR005727">
    <property type="entry name" value="Ribosomal_uL22_bac/chlpt-type"/>
</dbReference>
<dbReference type="GO" id="GO:0006412">
    <property type="term" value="P:translation"/>
    <property type="evidence" value="ECO:0007669"/>
    <property type="project" value="UniProtKB-UniRule"/>
</dbReference>
<keyword evidence="3 7" id="KW-0694">RNA-binding</keyword>
<protein>
    <recommendedName>
        <fullName evidence="6 7">Large ribosomal subunit protein uL22</fullName>
    </recommendedName>
</protein>